<evidence type="ECO:0000313" key="4">
    <source>
        <dbReference type="Proteomes" id="UP000053239"/>
    </source>
</evidence>
<organism evidence="3 4">
    <name type="scientific">Plasmodium vivax North Korean</name>
    <dbReference type="NCBI Taxonomy" id="1035514"/>
    <lineage>
        <taxon>Eukaryota</taxon>
        <taxon>Sar</taxon>
        <taxon>Alveolata</taxon>
        <taxon>Apicomplexa</taxon>
        <taxon>Aconoidasida</taxon>
        <taxon>Haemosporida</taxon>
        <taxon>Plasmodiidae</taxon>
        <taxon>Plasmodium</taxon>
        <taxon>Plasmodium (Plasmodium)</taxon>
    </lineage>
</organism>
<feature type="compositionally biased region" description="Polar residues" evidence="1">
    <location>
        <begin position="233"/>
        <end position="242"/>
    </location>
</feature>
<feature type="region of interest" description="Disordered" evidence="1">
    <location>
        <begin position="219"/>
        <end position="242"/>
    </location>
</feature>
<accession>A0A0J9TTK8</accession>
<name>A0A0J9TTK8_PLAVI</name>
<dbReference type="InterPro" id="IPR008780">
    <property type="entry name" value="Plasmodium_Vir"/>
</dbReference>
<reference evidence="3 4" key="1">
    <citation type="submission" date="2011-09" db="EMBL/GenBank/DDBJ databases">
        <title>The Genome Sequence of Plasmodium vivax North Korean.</title>
        <authorList>
            <consortium name="The Broad Institute Genome Sequencing Platform"/>
            <consortium name="The Broad Institute Genome Sequencing Center for Infectious Disease"/>
            <person name="Neafsey D."/>
            <person name="Carlton J."/>
            <person name="Barnwell J."/>
            <person name="Collins W."/>
            <person name="Escalante A."/>
            <person name="Mullikin J."/>
            <person name="Saul A."/>
            <person name="Guigo R."/>
            <person name="Camara F."/>
            <person name="Young S.K."/>
            <person name="Zeng Q."/>
            <person name="Gargeya S."/>
            <person name="Fitzgerald M."/>
            <person name="Haas B."/>
            <person name="Abouelleil A."/>
            <person name="Alvarado L."/>
            <person name="Arachchi H.M."/>
            <person name="Berlin A."/>
            <person name="Brown A."/>
            <person name="Chapman S.B."/>
            <person name="Chen Z."/>
            <person name="Dunbar C."/>
            <person name="Freedman E."/>
            <person name="Gearin G."/>
            <person name="Gellesch M."/>
            <person name="Goldberg J."/>
            <person name="Griggs A."/>
            <person name="Gujja S."/>
            <person name="Heiman D."/>
            <person name="Howarth C."/>
            <person name="Larson L."/>
            <person name="Lui A."/>
            <person name="MacDonald P.J.P."/>
            <person name="Montmayeur A."/>
            <person name="Murphy C."/>
            <person name="Neiman D."/>
            <person name="Pearson M."/>
            <person name="Priest M."/>
            <person name="Roberts A."/>
            <person name="Saif S."/>
            <person name="Shea T."/>
            <person name="Shenoy N."/>
            <person name="Sisk P."/>
            <person name="Stolte C."/>
            <person name="Sykes S."/>
            <person name="Wortman J."/>
            <person name="Nusbaum C."/>
            <person name="Birren B."/>
        </authorList>
    </citation>
    <scope>NUCLEOTIDE SEQUENCE [LARGE SCALE GENOMIC DNA]</scope>
    <source>
        <strain evidence="3 4">North Korean</strain>
    </source>
</reference>
<evidence type="ECO:0000313" key="3">
    <source>
        <dbReference type="EMBL" id="KMZ99275.1"/>
    </source>
</evidence>
<dbReference type="AlphaFoldDB" id="A0A0J9TTK8"/>
<evidence type="ECO:0000256" key="2">
    <source>
        <dbReference type="SAM" id="Phobius"/>
    </source>
</evidence>
<keyword evidence="2" id="KW-1133">Transmembrane helix</keyword>
<dbReference type="Pfam" id="PF05795">
    <property type="entry name" value="Plasmodium_Vir"/>
    <property type="match status" value="1"/>
</dbReference>
<dbReference type="Proteomes" id="UP000053239">
    <property type="component" value="Unassembled WGS sequence"/>
</dbReference>
<feature type="transmembrane region" description="Helical" evidence="2">
    <location>
        <begin position="247"/>
        <end position="267"/>
    </location>
</feature>
<evidence type="ECO:0000256" key="1">
    <source>
        <dbReference type="SAM" id="MobiDB-lite"/>
    </source>
</evidence>
<gene>
    <name evidence="3" type="ORF">PVNG_02158</name>
</gene>
<dbReference type="EMBL" id="KQ235419">
    <property type="protein sequence ID" value="KMZ99275.1"/>
    <property type="molecule type" value="Genomic_DNA"/>
</dbReference>
<proteinExistence type="predicted"/>
<protein>
    <submittedName>
        <fullName evidence="3">Uncharacterized protein</fullName>
    </submittedName>
</protein>
<keyword evidence="2" id="KW-0812">Transmembrane</keyword>
<dbReference type="OrthoDB" id="388362at2759"/>
<keyword evidence="2" id="KW-0472">Membrane</keyword>
<sequence length="279" mass="32395">MFIFDGNVRKDTLRSLCSRFINLYYLIFVPFGPYASRYNENGEYMNYWLNKELKNNGTSNISATDFYQELISNNSLFDTNKRLKNKIHKINAEDLEKMNTLYHLNAIFYNIKMTSYGDKTKCSSYSDQCVQKFTDAIKSCSTTKKDKYCEALKSFKIKYEKFSGNNILPGCNKEYILSLPPLREEDELEAIIMEPDAGASKEVSHPEERKDQRIEAQGVLEQQEQESKQQMQPSLSPTEESNNENHISIFTIFGIILSISVFSTITYKVKYITYKNNNI</sequence>